<dbReference type="Proteomes" id="UP001470809">
    <property type="component" value="Chromosome"/>
</dbReference>
<feature type="transmembrane region" description="Helical" evidence="1">
    <location>
        <begin position="192"/>
        <end position="213"/>
    </location>
</feature>
<dbReference type="InterPro" id="IPR022472">
    <property type="entry name" value="VPLPA-CTERM"/>
</dbReference>
<protein>
    <submittedName>
        <fullName evidence="3">VPLPA-CTERM sorting domain-containing protein</fullName>
    </submittedName>
</protein>
<dbReference type="NCBIfam" id="TIGR03370">
    <property type="entry name" value="VPLPA-CTERM"/>
    <property type="match status" value="1"/>
</dbReference>
<feature type="signal peptide" evidence="2">
    <location>
        <begin position="1"/>
        <end position="19"/>
    </location>
</feature>
<dbReference type="EMBL" id="CP151767">
    <property type="protein sequence ID" value="WZU67246.1"/>
    <property type="molecule type" value="Genomic_DNA"/>
</dbReference>
<evidence type="ECO:0000313" key="4">
    <source>
        <dbReference type="Proteomes" id="UP001470809"/>
    </source>
</evidence>
<accession>A0AAN0NII7</accession>
<name>A0AAN0NII7_9RHOB</name>
<keyword evidence="2" id="KW-0732">Signal</keyword>
<evidence type="ECO:0000256" key="1">
    <source>
        <dbReference type="SAM" id="Phobius"/>
    </source>
</evidence>
<dbReference type="AlphaFoldDB" id="A0AAN0NII7"/>
<keyword evidence="1" id="KW-1133">Transmembrane helix</keyword>
<dbReference type="RefSeq" id="WP_342076557.1">
    <property type="nucleotide sequence ID" value="NZ_CP151767.2"/>
</dbReference>
<reference evidence="4" key="1">
    <citation type="submission" date="2024-04" db="EMBL/GenBank/DDBJ databases">
        <title>Phylogenomic analyses of a clade within the roseobacter group suggest taxonomic reassignments of species of the genera Aestuariivita, Citreicella, Loktanella, Nautella, Pelagibaca, Ruegeria, Thalassobius, Thiobacimonas and Tropicibacter, and the proposal o.</title>
        <authorList>
            <person name="Jeon C.O."/>
        </authorList>
    </citation>
    <scope>NUCLEOTIDE SEQUENCE [LARGE SCALE GENOMIC DNA]</scope>
    <source>
        <strain evidence="4">SS1-5</strain>
    </source>
</reference>
<organism evidence="3 4">
    <name type="scientific">Yoonia rhodophyticola</name>
    <dbReference type="NCBI Taxonomy" id="3137370"/>
    <lineage>
        <taxon>Bacteria</taxon>
        <taxon>Pseudomonadati</taxon>
        <taxon>Pseudomonadota</taxon>
        <taxon>Alphaproteobacteria</taxon>
        <taxon>Rhodobacterales</taxon>
        <taxon>Paracoccaceae</taxon>
        <taxon>Yoonia</taxon>
    </lineage>
</organism>
<keyword evidence="4" id="KW-1185">Reference proteome</keyword>
<keyword evidence="1" id="KW-0472">Membrane</keyword>
<proteinExistence type="predicted"/>
<evidence type="ECO:0000256" key="2">
    <source>
        <dbReference type="SAM" id="SignalP"/>
    </source>
</evidence>
<feature type="chain" id="PRO_5042833917" evidence="2">
    <location>
        <begin position="20"/>
        <end position="219"/>
    </location>
</feature>
<reference evidence="3 4" key="2">
    <citation type="submission" date="2024-08" db="EMBL/GenBank/DDBJ databases">
        <title>Phylogenomic analyses of a clade within the roseobacter group suggest taxonomic reassignments of species of the genera Aestuariivita, Citreicella, Loktanella, Nautella, Pelagibaca, Ruegeria, Thalassobius, Thiobacimonas and Tropicibacter, and the proposal o.</title>
        <authorList>
            <person name="Jeon C.O."/>
        </authorList>
    </citation>
    <scope>NUCLEOTIDE SEQUENCE [LARGE SCALE GENOMIC DNA]</scope>
    <source>
        <strain evidence="3 4">SS1-5</strain>
    </source>
</reference>
<keyword evidence="1" id="KW-0812">Transmembrane</keyword>
<dbReference type="KEGG" id="yrh:AABB31_20210"/>
<gene>
    <name evidence="3" type="ORF">AABB31_20210</name>
</gene>
<evidence type="ECO:0000313" key="3">
    <source>
        <dbReference type="EMBL" id="WZU67246.1"/>
    </source>
</evidence>
<sequence>MKRLAAAVVATVVAVPAMAATVNFDFMNGVPGAQYTNGGGYTATVDDLTMNVTAGRYRAPPGAPNDTIIDSDCSDGGCGNWGFRYVRQTSRGLGIAGFWDGSSIDGNFGNDLITFAFDRVIDFTQVIFTGVDWNDDFDVFIDGALVQEEIGIAHNNPFDLASLAVSSGTSISFGADGAFDNFRIGGLQVEVAAVPLPAGALLLLTGLFGMGLMRRRATA</sequence>